<dbReference type="InterPro" id="IPR017850">
    <property type="entry name" value="Alkaline_phosphatase_core_sf"/>
</dbReference>
<organism evidence="2 3">
    <name type="scientific">Halomarina halobia</name>
    <dbReference type="NCBI Taxonomy" id="3033386"/>
    <lineage>
        <taxon>Archaea</taxon>
        <taxon>Methanobacteriati</taxon>
        <taxon>Methanobacteriota</taxon>
        <taxon>Stenosarchaea group</taxon>
        <taxon>Halobacteria</taxon>
        <taxon>Halobacteriales</taxon>
        <taxon>Natronomonadaceae</taxon>
        <taxon>Halomarina</taxon>
    </lineage>
</organism>
<comment type="caution">
    <text evidence="2">The sequence shown here is derived from an EMBL/GenBank/DDBJ whole genome shotgun (WGS) entry which is preliminary data.</text>
</comment>
<reference evidence="2 3" key="1">
    <citation type="journal article" date="2019" name="Int. J. Syst. Evol. Microbiol.">
        <title>The Global Catalogue of Microorganisms (GCM) 10K type strain sequencing project: providing services to taxonomists for standard genome sequencing and annotation.</title>
        <authorList>
            <consortium name="The Broad Institute Genomics Platform"/>
            <consortium name="The Broad Institute Genome Sequencing Center for Infectious Disease"/>
            <person name="Wu L."/>
            <person name="Ma J."/>
        </authorList>
    </citation>
    <scope>NUCLEOTIDE SEQUENCE [LARGE SCALE GENOMIC DNA]</scope>
    <source>
        <strain evidence="2 3">PSR21</strain>
    </source>
</reference>
<protein>
    <submittedName>
        <fullName evidence="2">Uncharacterized protein</fullName>
    </submittedName>
</protein>
<dbReference type="AlphaFoldDB" id="A0ABD6AGU3"/>
<dbReference type="EMBL" id="JBHTBF010000004">
    <property type="protein sequence ID" value="MFC7319179.1"/>
    <property type="molecule type" value="Genomic_DNA"/>
</dbReference>
<proteinExistence type="predicted"/>
<gene>
    <name evidence="2" type="ORF">ACFQPE_20635</name>
</gene>
<sequence length="324" mass="37250">MDLEVYLNSVRKNWNDPNWWRRVVGQFVVEKTLVKPYFEYVSDHEGVDVMAEDWDNLIILDACRYDMFAELNTIQGRLESRVSRGSNTPEFLRENFEGRRFDDTVYVTANPQIDVRLPPNTFHAVVSVWRDHWDEELNTVHPEVMAEETRKAAEAYPDKRIVAHFVQPHYPFIGPTGRDLIGKQAGMELSKRLADGADAQQDYEHVWDMLKRGAIDAETVWRAYRENLEIALSPVETLLDDLPGTTVVTSDHGNLLGERPAPCPVPMRMYGHPEGVYTEHLVKVPWLVVEGEERKRVVAEAGVESDRTATAEETQERLQDLGYL</sequence>
<accession>A0ABD6AGU3</accession>
<evidence type="ECO:0000256" key="1">
    <source>
        <dbReference type="SAM" id="MobiDB-lite"/>
    </source>
</evidence>
<dbReference type="RefSeq" id="WP_276306769.1">
    <property type="nucleotide sequence ID" value="NZ_CP119994.1"/>
</dbReference>
<evidence type="ECO:0000313" key="2">
    <source>
        <dbReference type="EMBL" id="MFC7319179.1"/>
    </source>
</evidence>
<keyword evidence="3" id="KW-1185">Reference proteome</keyword>
<name>A0ABD6AGU3_9EURY</name>
<evidence type="ECO:0000313" key="3">
    <source>
        <dbReference type="Proteomes" id="UP001596547"/>
    </source>
</evidence>
<dbReference type="Proteomes" id="UP001596547">
    <property type="component" value="Unassembled WGS sequence"/>
</dbReference>
<dbReference type="GeneID" id="79318001"/>
<feature type="region of interest" description="Disordered" evidence="1">
    <location>
        <begin position="302"/>
        <end position="324"/>
    </location>
</feature>
<dbReference type="SUPFAM" id="SSF53649">
    <property type="entry name" value="Alkaline phosphatase-like"/>
    <property type="match status" value="1"/>
</dbReference>
<dbReference type="Gene3D" id="3.40.720.10">
    <property type="entry name" value="Alkaline Phosphatase, subunit A"/>
    <property type="match status" value="1"/>
</dbReference>